<feature type="transmembrane region" description="Helical" evidence="2">
    <location>
        <begin position="216"/>
        <end position="238"/>
    </location>
</feature>
<organism evidence="4 5">
    <name type="scientific">Sistotremastrum suecicum HHB10207 ss-3</name>
    <dbReference type="NCBI Taxonomy" id="1314776"/>
    <lineage>
        <taxon>Eukaryota</taxon>
        <taxon>Fungi</taxon>
        <taxon>Dikarya</taxon>
        <taxon>Basidiomycota</taxon>
        <taxon>Agaricomycotina</taxon>
        <taxon>Agaricomycetes</taxon>
        <taxon>Sistotremastrales</taxon>
        <taxon>Sistotremastraceae</taxon>
        <taxon>Sistotremastrum</taxon>
    </lineage>
</organism>
<dbReference type="EMBL" id="KV428228">
    <property type="protein sequence ID" value="KZT33640.1"/>
    <property type="molecule type" value="Genomic_DNA"/>
</dbReference>
<keyword evidence="2" id="KW-0812">Transmembrane</keyword>
<evidence type="ECO:0000256" key="1">
    <source>
        <dbReference type="SAM" id="MobiDB-lite"/>
    </source>
</evidence>
<name>A0A165YV47_9AGAM</name>
<evidence type="ECO:0000259" key="3">
    <source>
        <dbReference type="Pfam" id="PF20153"/>
    </source>
</evidence>
<feature type="domain" description="DUF6535" evidence="3">
    <location>
        <begin position="85"/>
        <end position="241"/>
    </location>
</feature>
<reference evidence="4 5" key="1">
    <citation type="journal article" date="2016" name="Mol. Biol. Evol.">
        <title>Comparative Genomics of Early-Diverging Mushroom-Forming Fungi Provides Insights into the Origins of Lignocellulose Decay Capabilities.</title>
        <authorList>
            <person name="Nagy L.G."/>
            <person name="Riley R."/>
            <person name="Tritt A."/>
            <person name="Adam C."/>
            <person name="Daum C."/>
            <person name="Floudas D."/>
            <person name="Sun H."/>
            <person name="Yadav J.S."/>
            <person name="Pangilinan J."/>
            <person name="Larsson K.H."/>
            <person name="Matsuura K."/>
            <person name="Barry K."/>
            <person name="Labutti K."/>
            <person name="Kuo R."/>
            <person name="Ohm R.A."/>
            <person name="Bhattacharya S.S."/>
            <person name="Shirouzu T."/>
            <person name="Yoshinaga Y."/>
            <person name="Martin F.M."/>
            <person name="Grigoriev I.V."/>
            <person name="Hibbett D.S."/>
        </authorList>
    </citation>
    <scope>NUCLEOTIDE SEQUENCE [LARGE SCALE GENOMIC DNA]</scope>
    <source>
        <strain evidence="4 5">HHB10207 ss-3</strain>
    </source>
</reference>
<accession>A0A165YV47</accession>
<evidence type="ECO:0000313" key="5">
    <source>
        <dbReference type="Proteomes" id="UP000076798"/>
    </source>
</evidence>
<dbReference type="Proteomes" id="UP000076798">
    <property type="component" value="Unassembled WGS sequence"/>
</dbReference>
<sequence>MSSPASPNRPPPPVINAHDAPRDPFDTPLFHRLLGLIEKQNDTIDEQKKTFSEHGTKLDALVNDARKDDLPYDEEQDPIGNEQLWSGVYEIASAKMKEEAEEWKGLMDVSLVFIAIFLAVLTAFLVPAAQALNPSPGIRTPSNSTSSPPPLPPQSDQNVCAFYYLSLIMAMCNAVLCVLGRQWVGKLLSRPIGKTHRERTMRHEARKKLAYGWIKPLVAVLYWSLLFSIGLFIAGLLYQLRNLSISFDQTALVLETTWGLGIVLAAMLIATIAATTIHAIRFECSPFEGILSGFVVKIVRRSEKRWKWINKYRVSVDWNSLKGGGALFKTYMEIIAEANDPKLLDRVAPSFSYFAWVKCGEGSMETLERAYNRLMASDTSTRVRETVRAQISRFAKICREDPWLVRDELGKNDLSNFLHDRYSLPSQFPAWATIASFSKNNRDLHDIGALPVDKCIAQILCTYDQNRQLGYRRQIFEAAVHHCRSLLAQGSEDDVVRILSHVDRLSVVRSYMRAPDLWFNVSNDFLTFLVRDSRAEILIHVNEFLEDPPSNVNHYHVFHILFALLYPEPARPLGIDLSPVIAFVTHRLHQSFWAQISDSLVLYLGECDLSALSDPTAVLQLLQLCVDPDSLDEDGNRLLTTEETRTRARDILNTLQAQGIPLPPSCPSSPSLSRDGALPNDPLFAEMSSKSPPAMIELQAVQSWDGPSRRLSTSSVHIEMATSKQ</sequence>
<dbReference type="STRING" id="1314776.A0A165YV47"/>
<feature type="transmembrane region" description="Helical" evidence="2">
    <location>
        <begin position="258"/>
        <end position="280"/>
    </location>
</feature>
<keyword evidence="2" id="KW-0472">Membrane</keyword>
<evidence type="ECO:0000313" key="4">
    <source>
        <dbReference type="EMBL" id="KZT33640.1"/>
    </source>
</evidence>
<feature type="region of interest" description="Disordered" evidence="1">
    <location>
        <begin position="706"/>
        <end position="725"/>
    </location>
</feature>
<keyword evidence="2" id="KW-1133">Transmembrane helix</keyword>
<feature type="transmembrane region" description="Helical" evidence="2">
    <location>
        <begin position="105"/>
        <end position="126"/>
    </location>
</feature>
<protein>
    <recommendedName>
        <fullName evidence="3">DUF6535 domain-containing protein</fullName>
    </recommendedName>
</protein>
<feature type="region of interest" description="Disordered" evidence="1">
    <location>
        <begin position="1"/>
        <end position="23"/>
    </location>
</feature>
<dbReference type="InterPro" id="IPR045338">
    <property type="entry name" value="DUF6535"/>
</dbReference>
<feature type="transmembrane region" description="Helical" evidence="2">
    <location>
        <begin position="161"/>
        <end position="180"/>
    </location>
</feature>
<feature type="region of interest" description="Disordered" evidence="1">
    <location>
        <begin position="661"/>
        <end position="688"/>
    </location>
</feature>
<dbReference type="AlphaFoldDB" id="A0A165YV47"/>
<keyword evidence="5" id="KW-1185">Reference proteome</keyword>
<dbReference type="Pfam" id="PF20153">
    <property type="entry name" value="DUF6535"/>
    <property type="match status" value="1"/>
</dbReference>
<evidence type="ECO:0000256" key="2">
    <source>
        <dbReference type="SAM" id="Phobius"/>
    </source>
</evidence>
<feature type="compositionally biased region" description="Polar residues" evidence="1">
    <location>
        <begin position="710"/>
        <end position="725"/>
    </location>
</feature>
<gene>
    <name evidence="4" type="ORF">SISSUDRAFT_1132428</name>
</gene>
<proteinExistence type="predicted"/>